<keyword evidence="1" id="KW-1133">Transmembrane helix</keyword>
<sequence length="397" mass="44191">MYLLPVLAMAIFYILPSLLGVFFGERDQAPVLLFLSVLSILSYLLFYILFSGYWFSRLLNTIPKLPMSWRVFNLTILGIYFAVILYASLTAPGIALFAAFKGVGLAELSGLREEFLRTREGSERILTYIYAIGVTSLVPLVITQMFVDKARRRFWVLFAFIFTLLLTLEKGRALVAMIPLIILFVNVGKKNKAYLSVFYLVIVIATVSVLARGALTSADAAPAEESPMASVPVEYNLFPEETSQFYYLINRVMYIPYLTAIDWLRYKDEVLSGESVSGRSIGLIAFLMGEPKINLEQEVFAFEWGQNETGTGSANTVFYVDAFLNFGYFGVILYSAILALFVRICIRSGNTALCACLGISICTLTLNALPAVLFSGGLAFLVFIALFFKGKRPAYLA</sequence>
<feature type="transmembrane region" description="Helical" evidence="1">
    <location>
        <begin position="372"/>
        <end position="388"/>
    </location>
</feature>
<feature type="transmembrane region" description="Helical" evidence="1">
    <location>
        <begin position="197"/>
        <end position="215"/>
    </location>
</feature>
<dbReference type="RefSeq" id="WP_155584302.1">
    <property type="nucleotide sequence ID" value="NZ_JBHSTH010000012.1"/>
</dbReference>
<dbReference type="EMBL" id="WNNK01000014">
    <property type="protein sequence ID" value="MUF06064.1"/>
    <property type="molecule type" value="Genomic_DNA"/>
</dbReference>
<protein>
    <recommendedName>
        <fullName evidence="4">Oligosaccharide repeat unit polymerase</fullName>
    </recommendedName>
</protein>
<comment type="caution">
    <text evidence="2">The sequence shown here is derived from an EMBL/GenBank/DDBJ whole genome shotgun (WGS) entry which is preliminary data.</text>
</comment>
<evidence type="ECO:0008006" key="4">
    <source>
        <dbReference type="Google" id="ProtNLM"/>
    </source>
</evidence>
<organism evidence="2 3">
    <name type="scientific">Pseudomonas spelaei</name>
    <dbReference type="NCBI Taxonomy" id="1055469"/>
    <lineage>
        <taxon>Bacteria</taxon>
        <taxon>Pseudomonadati</taxon>
        <taxon>Pseudomonadota</taxon>
        <taxon>Gammaproteobacteria</taxon>
        <taxon>Pseudomonadales</taxon>
        <taxon>Pseudomonadaceae</taxon>
        <taxon>Pseudomonas</taxon>
    </lineage>
</organism>
<feature type="transmembrane region" description="Helical" evidence="1">
    <location>
        <begin position="6"/>
        <end position="24"/>
    </location>
</feature>
<feature type="transmembrane region" description="Helical" evidence="1">
    <location>
        <begin position="125"/>
        <end position="142"/>
    </location>
</feature>
<evidence type="ECO:0000313" key="3">
    <source>
        <dbReference type="Proteomes" id="UP000438196"/>
    </source>
</evidence>
<evidence type="ECO:0000313" key="2">
    <source>
        <dbReference type="EMBL" id="MUF06064.1"/>
    </source>
</evidence>
<keyword evidence="1" id="KW-0472">Membrane</keyword>
<dbReference type="AlphaFoldDB" id="A0A6I3WDU3"/>
<feature type="transmembrane region" description="Helical" evidence="1">
    <location>
        <begin position="75"/>
        <end position="104"/>
    </location>
</feature>
<feature type="transmembrane region" description="Helical" evidence="1">
    <location>
        <begin position="154"/>
        <end position="185"/>
    </location>
</feature>
<gene>
    <name evidence="2" type="ORF">GNF76_17060</name>
</gene>
<evidence type="ECO:0000256" key="1">
    <source>
        <dbReference type="SAM" id="Phobius"/>
    </source>
</evidence>
<accession>A0A6I3WDU3</accession>
<keyword evidence="3" id="KW-1185">Reference proteome</keyword>
<feature type="transmembrane region" description="Helical" evidence="1">
    <location>
        <begin position="322"/>
        <end position="342"/>
    </location>
</feature>
<feature type="transmembrane region" description="Helical" evidence="1">
    <location>
        <begin position="31"/>
        <end position="55"/>
    </location>
</feature>
<name>A0A6I3WDU3_9PSED</name>
<reference evidence="2 3" key="1">
    <citation type="submission" date="2019-11" db="EMBL/GenBank/DDBJ databases">
        <title>Pseudomonas karstica sp. nov. and Pseudomonas spelaei sp. nov. from karst caves.</title>
        <authorList>
            <person name="Zeman M."/>
        </authorList>
    </citation>
    <scope>NUCLEOTIDE SEQUENCE [LARGE SCALE GENOMIC DNA]</scope>
    <source>
        <strain evidence="2 3">CCM 7893</strain>
    </source>
</reference>
<dbReference type="Proteomes" id="UP000438196">
    <property type="component" value="Unassembled WGS sequence"/>
</dbReference>
<proteinExistence type="predicted"/>
<keyword evidence="1" id="KW-0812">Transmembrane</keyword>
<dbReference type="OrthoDB" id="6853542at2"/>